<dbReference type="InterPro" id="IPR036259">
    <property type="entry name" value="MFS_trans_sf"/>
</dbReference>
<organism evidence="10">
    <name type="scientific">Psilocybe cubensis</name>
    <name type="common">Psychedelic mushroom</name>
    <name type="synonym">Stropharia cubensis</name>
    <dbReference type="NCBI Taxonomy" id="181762"/>
    <lineage>
        <taxon>Eukaryota</taxon>
        <taxon>Fungi</taxon>
        <taxon>Dikarya</taxon>
        <taxon>Basidiomycota</taxon>
        <taxon>Agaricomycotina</taxon>
        <taxon>Agaricomycetes</taxon>
        <taxon>Agaricomycetidae</taxon>
        <taxon>Agaricales</taxon>
        <taxon>Agaricineae</taxon>
        <taxon>Strophariaceae</taxon>
        <taxon>Psilocybe</taxon>
    </lineage>
</organism>
<dbReference type="PROSITE" id="PS50850">
    <property type="entry name" value="MFS"/>
    <property type="match status" value="1"/>
</dbReference>
<feature type="transmembrane region" description="Helical" evidence="8">
    <location>
        <begin position="223"/>
        <end position="240"/>
    </location>
</feature>
<protein>
    <recommendedName>
        <fullName evidence="9">Major facilitator superfamily (MFS) profile domain-containing protein</fullName>
    </recommendedName>
</protein>
<evidence type="ECO:0000313" key="10">
    <source>
        <dbReference type="EMBL" id="KAG5174552.1"/>
    </source>
</evidence>
<dbReference type="InterPro" id="IPR020846">
    <property type="entry name" value="MFS_dom"/>
</dbReference>
<feature type="transmembrane region" description="Helical" evidence="8">
    <location>
        <begin position="535"/>
        <end position="553"/>
    </location>
</feature>
<proteinExistence type="inferred from homology"/>
<comment type="caution">
    <text evidence="10">The sequence shown here is derived from an EMBL/GenBank/DDBJ whole genome shotgun (WGS) entry which is preliminary data.</text>
</comment>
<feature type="transmembrane region" description="Helical" evidence="8">
    <location>
        <begin position="375"/>
        <end position="400"/>
    </location>
</feature>
<evidence type="ECO:0000256" key="6">
    <source>
        <dbReference type="ARBA" id="ARBA00023136"/>
    </source>
</evidence>
<dbReference type="Gene3D" id="1.20.1250.20">
    <property type="entry name" value="MFS general substrate transporter like domains"/>
    <property type="match status" value="2"/>
</dbReference>
<gene>
    <name evidence="10" type="ORF">JR316_001214</name>
</gene>
<feature type="transmembrane region" description="Helical" evidence="8">
    <location>
        <begin position="504"/>
        <end position="529"/>
    </location>
</feature>
<feature type="compositionally biased region" description="Polar residues" evidence="7">
    <location>
        <begin position="1"/>
        <end position="25"/>
    </location>
</feature>
<accession>A0A8H7Y8V3</accession>
<evidence type="ECO:0000256" key="8">
    <source>
        <dbReference type="SAM" id="Phobius"/>
    </source>
</evidence>
<evidence type="ECO:0000256" key="7">
    <source>
        <dbReference type="SAM" id="MobiDB-lite"/>
    </source>
</evidence>
<dbReference type="PANTHER" id="PTHR23514">
    <property type="entry name" value="BYPASS OF STOP CODON PROTEIN 6"/>
    <property type="match status" value="1"/>
</dbReference>
<feature type="compositionally biased region" description="Polar residues" evidence="7">
    <location>
        <begin position="63"/>
        <end position="72"/>
    </location>
</feature>
<dbReference type="GO" id="GO:0022857">
    <property type="term" value="F:transmembrane transporter activity"/>
    <property type="evidence" value="ECO:0007669"/>
    <property type="project" value="InterPro"/>
</dbReference>
<evidence type="ECO:0000259" key="9">
    <source>
        <dbReference type="PROSITE" id="PS50850"/>
    </source>
</evidence>
<reference evidence="10" key="1">
    <citation type="submission" date="2021-02" db="EMBL/GenBank/DDBJ databases">
        <title>Psilocybe cubensis genome.</title>
        <authorList>
            <person name="Mckernan K.J."/>
            <person name="Crawford S."/>
            <person name="Trippe A."/>
            <person name="Kane L.T."/>
            <person name="Mclaughlin S."/>
        </authorList>
    </citation>
    <scope>NUCLEOTIDE SEQUENCE [LARGE SCALE GENOMIC DNA]</scope>
    <source>
        <strain evidence="10">MGC-MH-2018</strain>
    </source>
</reference>
<evidence type="ECO:0000256" key="1">
    <source>
        <dbReference type="ARBA" id="ARBA00004127"/>
    </source>
</evidence>
<name>A0A8H7Y8V3_PSICU</name>
<feature type="transmembrane region" description="Helical" evidence="8">
    <location>
        <begin position="261"/>
        <end position="281"/>
    </location>
</feature>
<dbReference type="EMBL" id="JAFIQS010000001">
    <property type="protein sequence ID" value="KAG5174552.1"/>
    <property type="molecule type" value="Genomic_DNA"/>
</dbReference>
<dbReference type="SUPFAM" id="SSF103473">
    <property type="entry name" value="MFS general substrate transporter"/>
    <property type="match status" value="1"/>
</dbReference>
<keyword evidence="4 8" id="KW-0812">Transmembrane</keyword>
<feature type="transmembrane region" description="Helical" evidence="8">
    <location>
        <begin position="107"/>
        <end position="128"/>
    </location>
</feature>
<evidence type="ECO:0000256" key="3">
    <source>
        <dbReference type="ARBA" id="ARBA00022448"/>
    </source>
</evidence>
<dbReference type="AlphaFoldDB" id="A0A8H7Y8V3"/>
<dbReference type="Pfam" id="PF07690">
    <property type="entry name" value="MFS_1"/>
    <property type="match status" value="1"/>
</dbReference>
<dbReference type="InterPro" id="IPR051788">
    <property type="entry name" value="MFS_Transporter"/>
</dbReference>
<evidence type="ECO:0000256" key="5">
    <source>
        <dbReference type="ARBA" id="ARBA00022989"/>
    </source>
</evidence>
<sequence length="565" mass="61548">MSLRNLQSSLSKNQENIHTNRSYVSNDDELQTSPPPSIDSLAPTFAPEPPCLPYTHSKEDLRNSPSPSSSKPCTIVDNGKISITTDSSEGNSSSPPDRLKWRLASGFFAYFMCGWGDGVTGAVLPDFMADYHITFMMSSLLYAATTVGFIVGTMLVESIINQLGRFRLVADHSSWIPAIQLLKTKQSDNEIGYSPSQARHISLLVSSILHGMFFVMMGSRGGFWAAFGAYAVAAFARSVLTGRLHFRNGYFAEGPKQSLGYAFGLWSLGSVASPLLCQSLIAVNVPWFNFYLGSLVLSAVNVVFLVTTFKPTLREHLHDRQNAIMLAAKCDNKDTWVANKNKEHFTSESRSENVASNKKGTNPTLSSALKMKFQWAICLFSLLYYGCETSTSGFIVSYLLDIRNANPKTVGYVSSGFWGGITIGRFVWGHVTPKLDPAGRKIVVQICMLVQLIGLLMQILIWTIGSNIVNSISVSIIGLVYGPVFPASLTLANDILPLEVRIISMALISAAASLGSALFPFVAGTILSIQGIHTLTYFTVPLAGALTFLWALFPSKPPSRPETSV</sequence>
<dbReference type="FunFam" id="1.20.1250.20:FF:000286">
    <property type="entry name" value="MFS efflux transporter"/>
    <property type="match status" value="1"/>
</dbReference>
<feature type="transmembrane region" description="Helical" evidence="8">
    <location>
        <begin position="287"/>
        <end position="309"/>
    </location>
</feature>
<feature type="transmembrane region" description="Helical" evidence="8">
    <location>
        <begin position="412"/>
        <end position="431"/>
    </location>
</feature>
<keyword evidence="3" id="KW-0813">Transport</keyword>
<dbReference type="PANTHER" id="PTHR23514:SF3">
    <property type="entry name" value="BYPASS OF STOP CODON PROTEIN 6"/>
    <property type="match status" value="1"/>
</dbReference>
<feature type="transmembrane region" description="Helical" evidence="8">
    <location>
        <begin position="140"/>
        <end position="160"/>
    </location>
</feature>
<evidence type="ECO:0000256" key="4">
    <source>
        <dbReference type="ARBA" id="ARBA00022692"/>
    </source>
</evidence>
<evidence type="ECO:0000256" key="2">
    <source>
        <dbReference type="ARBA" id="ARBA00008335"/>
    </source>
</evidence>
<feature type="transmembrane region" description="Helical" evidence="8">
    <location>
        <begin position="443"/>
        <end position="465"/>
    </location>
</feature>
<keyword evidence="5 8" id="KW-1133">Transmembrane helix</keyword>
<comment type="similarity">
    <text evidence="2">Belongs to the major facilitator superfamily.</text>
</comment>
<dbReference type="GO" id="GO:0012505">
    <property type="term" value="C:endomembrane system"/>
    <property type="evidence" value="ECO:0007669"/>
    <property type="project" value="UniProtKB-SubCell"/>
</dbReference>
<feature type="transmembrane region" description="Helical" evidence="8">
    <location>
        <begin position="471"/>
        <end position="492"/>
    </location>
</feature>
<dbReference type="GO" id="GO:0016020">
    <property type="term" value="C:membrane"/>
    <property type="evidence" value="ECO:0007669"/>
    <property type="project" value="TreeGrafter"/>
</dbReference>
<feature type="domain" description="Major facilitator superfamily (MFS) profile" evidence="9">
    <location>
        <begin position="374"/>
        <end position="565"/>
    </location>
</feature>
<feature type="region of interest" description="Disordered" evidence="7">
    <location>
        <begin position="1"/>
        <end position="76"/>
    </location>
</feature>
<dbReference type="InterPro" id="IPR011701">
    <property type="entry name" value="MFS"/>
</dbReference>
<comment type="subcellular location">
    <subcellularLocation>
        <location evidence="1">Endomembrane system</location>
        <topology evidence="1">Multi-pass membrane protein</topology>
    </subcellularLocation>
</comment>
<keyword evidence="6 8" id="KW-0472">Membrane</keyword>